<evidence type="ECO:0000256" key="1">
    <source>
        <dbReference type="SAM" id="MobiDB-lite"/>
    </source>
</evidence>
<feature type="region of interest" description="Disordered" evidence="1">
    <location>
        <begin position="1"/>
        <end position="74"/>
    </location>
</feature>
<comment type="caution">
    <text evidence="2">The sequence shown here is derived from an EMBL/GenBank/DDBJ whole genome shotgun (WGS) entry which is preliminary data.</text>
</comment>
<evidence type="ECO:0000313" key="3">
    <source>
        <dbReference type="Proteomes" id="UP000823775"/>
    </source>
</evidence>
<accession>A0ABS8W0Q4</accession>
<dbReference type="EMBL" id="JACEIK010006454">
    <property type="protein sequence ID" value="MCE2055715.1"/>
    <property type="molecule type" value="Genomic_DNA"/>
</dbReference>
<evidence type="ECO:0000313" key="2">
    <source>
        <dbReference type="EMBL" id="MCE2055715.1"/>
    </source>
</evidence>
<gene>
    <name evidence="2" type="ORF">HAX54_043269</name>
</gene>
<proteinExistence type="predicted"/>
<keyword evidence="3" id="KW-1185">Reference proteome</keyword>
<dbReference type="Proteomes" id="UP000823775">
    <property type="component" value="Unassembled WGS sequence"/>
</dbReference>
<protein>
    <submittedName>
        <fullName evidence="2">Uncharacterized protein</fullName>
    </submittedName>
</protein>
<name>A0ABS8W0Q4_DATST</name>
<sequence length="74" mass="7819">GDPGEGSGEHVKSSDQTGHGGGADSKSTGQEPITPSGSSKEEHQWDPLVNNPENSEMERMRDEGVPNIMNPCSQ</sequence>
<organism evidence="2 3">
    <name type="scientific">Datura stramonium</name>
    <name type="common">Jimsonweed</name>
    <name type="synonym">Common thornapple</name>
    <dbReference type="NCBI Taxonomy" id="4076"/>
    <lineage>
        <taxon>Eukaryota</taxon>
        <taxon>Viridiplantae</taxon>
        <taxon>Streptophyta</taxon>
        <taxon>Embryophyta</taxon>
        <taxon>Tracheophyta</taxon>
        <taxon>Spermatophyta</taxon>
        <taxon>Magnoliopsida</taxon>
        <taxon>eudicotyledons</taxon>
        <taxon>Gunneridae</taxon>
        <taxon>Pentapetalae</taxon>
        <taxon>asterids</taxon>
        <taxon>lamiids</taxon>
        <taxon>Solanales</taxon>
        <taxon>Solanaceae</taxon>
        <taxon>Solanoideae</taxon>
        <taxon>Datureae</taxon>
        <taxon>Datura</taxon>
    </lineage>
</organism>
<feature type="compositionally biased region" description="Polar residues" evidence="1">
    <location>
        <begin position="25"/>
        <end position="38"/>
    </location>
</feature>
<feature type="non-terminal residue" evidence="2">
    <location>
        <position position="1"/>
    </location>
</feature>
<reference evidence="2 3" key="1">
    <citation type="journal article" date="2021" name="BMC Genomics">
        <title>Datura genome reveals duplications of psychoactive alkaloid biosynthetic genes and high mutation rate following tissue culture.</title>
        <authorList>
            <person name="Rajewski A."/>
            <person name="Carter-House D."/>
            <person name="Stajich J."/>
            <person name="Litt A."/>
        </authorList>
    </citation>
    <scope>NUCLEOTIDE SEQUENCE [LARGE SCALE GENOMIC DNA]</scope>
    <source>
        <strain evidence="2">AR-01</strain>
    </source>
</reference>